<proteinExistence type="predicted"/>
<sequence>MVRLNGAASDVRMDRISDKPVWYSFNYWACFFGESILCNVNRHAVRGAESSALRTVYAWVPVFDSFFASKMVVHQASRVTDGI</sequence>
<gene>
    <name evidence="1" type="ORF">J2782_000432</name>
</gene>
<comment type="caution">
    <text evidence="1">The sequence shown here is derived from an EMBL/GenBank/DDBJ whole genome shotgun (WGS) entry which is preliminary data.</text>
</comment>
<protein>
    <submittedName>
        <fullName evidence="1">Uncharacterized protein</fullName>
    </submittedName>
</protein>
<accession>A0ABU1M3W2</accession>
<name>A0ABU1M3W2_9HYPH</name>
<dbReference type="EMBL" id="JAVDQT010000001">
    <property type="protein sequence ID" value="MDR6430727.1"/>
    <property type="molecule type" value="Genomic_DNA"/>
</dbReference>
<reference evidence="1 2" key="1">
    <citation type="submission" date="2023-07" db="EMBL/GenBank/DDBJ databases">
        <title>Sorghum-associated microbial communities from plants grown in Nebraska, USA.</title>
        <authorList>
            <person name="Schachtman D."/>
        </authorList>
    </citation>
    <scope>NUCLEOTIDE SEQUENCE [LARGE SCALE GENOMIC DNA]</scope>
    <source>
        <strain evidence="1 2">DS1730</strain>
    </source>
</reference>
<keyword evidence="2" id="KW-1185">Reference proteome</keyword>
<evidence type="ECO:0000313" key="2">
    <source>
        <dbReference type="Proteomes" id="UP001184614"/>
    </source>
</evidence>
<evidence type="ECO:0000313" key="1">
    <source>
        <dbReference type="EMBL" id="MDR6430727.1"/>
    </source>
</evidence>
<dbReference type="Proteomes" id="UP001184614">
    <property type="component" value="Unassembled WGS sequence"/>
</dbReference>
<organism evidence="1 2">
    <name type="scientific">Brucella pseudogrignonensis</name>
    <dbReference type="NCBI Taxonomy" id="419475"/>
    <lineage>
        <taxon>Bacteria</taxon>
        <taxon>Pseudomonadati</taxon>
        <taxon>Pseudomonadota</taxon>
        <taxon>Alphaproteobacteria</taxon>
        <taxon>Hyphomicrobiales</taxon>
        <taxon>Brucellaceae</taxon>
        <taxon>Brucella/Ochrobactrum group</taxon>
        <taxon>Brucella</taxon>
    </lineage>
</organism>